<evidence type="ECO:0000313" key="2">
    <source>
        <dbReference type="Proteomes" id="UP000020681"/>
    </source>
</evidence>
<evidence type="ECO:0000313" key="1">
    <source>
        <dbReference type="EMBL" id="EUA85647.1"/>
    </source>
</evidence>
<gene>
    <name evidence="1" type="ORF">I551_7809</name>
</gene>
<accession>A0ABN0QM13</accession>
<reference evidence="1 2" key="1">
    <citation type="submission" date="2014-01" db="EMBL/GenBank/DDBJ databases">
        <authorList>
            <person name="Dobos K."/>
            <person name="Lenaerts A."/>
            <person name="Ordway D."/>
            <person name="DeGroote M.A."/>
            <person name="Parker T."/>
            <person name="Sizemore C."/>
            <person name="Tallon L.J."/>
            <person name="Sadzewicz L.K."/>
            <person name="Sengamalay N."/>
            <person name="Fraser C.M."/>
            <person name="Hine E."/>
            <person name="Shefchek K.A."/>
            <person name="Das S.P."/>
            <person name="Tettelin H."/>
        </authorList>
    </citation>
    <scope>NUCLEOTIDE SEQUENCE [LARGE SCALE GENOMIC DNA]</scope>
    <source>
        <strain evidence="1 2">Harvey</strain>
    </source>
</reference>
<proteinExistence type="predicted"/>
<comment type="caution">
    <text evidence="1">The sequence shown here is derived from an EMBL/GenBank/DDBJ whole genome shotgun (WGS) entry which is preliminary data.</text>
</comment>
<name>A0ABN0QM13_MYCUL</name>
<dbReference type="EMBL" id="JAOL01000189">
    <property type="protein sequence ID" value="EUA85647.1"/>
    <property type="molecule type" value="Genomic_DNA"/>
</dbReference>
<organism evidence="1 2">
    <name type="scientific">Mycobacterium ulcerans str. Harvey</name>
    <dbReference type="NCBI Taxonomy" id="1299332"/>
    <lineage>
        <taxon>Bacteria</taxon>
        <taxon>Bacillati</taxon>
        <taxon>Actinomycetota</taxon>
        <taxon>Actinomycetes</taxon>
        <taxon>Mycobacteriales</taxon>
        <taxon>Mycobacteriaceae</taxon>
        <taxon>Mycobacterium</taxon>
        <taxon>Mycobacterium ulcerans group</taxon>
    </lineage>
</organism>
<dbReference type="Proteomes" id="UP000020681">
    <property type="component" value="Unassembled WGS sequence"/>
</dbReference>
<protein>
    <submittedName>
        <fullName evidence="1">Uncharacterized protein</fullName>
    </submittedName>
</protein>
<keyword evidence="2" id="KW-1185">Reference proteome</keyword>
<sequence length="37" mass="3887">MATVAWTAPLPTSSTPTSELWARTLEPTGTGRGIEPC</sequence>